<feature type="transmembrane region" description="Helical" evidence="7">
    <location>
        <begin position="115"/>
        <end position="134"/>
    </location>
</feature>
<evidence type="ECO:0000256" key="2">
    <source>
        <dbReference type="ARBA" id="ARBA00022692"/>
    </source>
</evidence>
<keyword evidence="5" id="KW-0129">CBS domain</keyword>
<evidence type="ECO:0000256" key="4">
    <source>
        <dbReference type="ARBA" id="ARBA00022989"/>
    </source>
</evidence>
<dbReference type="PANTHER" id="PTHR11689:SF154">
    <property type="entry name" value="CHLORIDE CHANNEL PROTEIN"/>
    <property type="match status" value="1"/>
</dbReference>
<dbReference type="Gene3D" id="1.10.3080.10">
    <property type="entry name" value="Clc chloride channel"/>
    <property type="match status" value="1"/>
</dbReference>
<dbReference type="Pfam" id="PF00654">
    <property type="entry name" value="Voltage_CLC"/>
    <property type="match status" value="1"/>
</dbReference>
<dbReference type="InterPro" id="IPR001807">
    <property type="entry name" value="ClC"/>
</dbReference>
<dbReference type="InterPro" id="IPR051280">
    <property type="entry name" value="Cl-channel/antiporter"/>
</dbReference>
<sequence length="140" mass="15381">MDFLFLLNASLVIYPYQSLVLAMEREETSNNSTTQMVTTMSWPLVSLQQRSFSVNTATEFQVTSLIYFLLYCILGVITVGIAVSSVLFIPIILMGSGFGRLLGIAMRPYTKIDQGLYAVLGAASLMAGSMRMTVTVCIIE</sequence>
<evidence type="ECO:0000313" key="9">
    <source>
        <dbReference type="EMBL" id="PHT77299.1"/>
    </source>
</evidence>
<keyword evidence="8" id="KW-0732">Signal</keyword>
<reference evidence="9 10" key="1">
    <citation type="journal article" date="2014" name="Nat. Genet.">
        <title>Genome sequence of the hot pepper provides insights into the evolution of pungency in Capsicum species.</title>
        <authorList>
            <person name="Kim S."/>
            <person name="Park M."/>
            <person name="Yeom S.I."/>
            <person name="Kim Y.M."/>
            <person name="Lee J.M."/>
            <person name="Lee H.A."/>
            <person name="Seo E."/>
            <person name="Choi J."/>
            <person name="Cheong K."/>
            <person name="Kim K.T."/>
            <person name="Jung K."/>
            <person name="Lee G.W."/>
            <person name="Oh S.K."/>
            <person name="Bae C."/>
            <person name="Kim S.B."/>
            <person name="Lee H.Y."/>
            <person name="Kim S.Y."/>
            <person name="Kim M.S."/>
            <person name="Kang B.C."/>
            <person name="Jo Y.D."/>
            <person name="Yang H.B."/>
            <person name="Jeong H.J."/>
            <person name="Kang W.H."/>
            <person name="Kwon J.K."/>
            <person name="Shin C."/>
            <person name="Lim J.Y."/>
            <person name="Park J.H."/>
            <person name="Huh J.H."/>
            <person name="Kim J.S."/>
            <person name="Kim B.D."/>
            <person name="Cohen O."/>
            <person name="Paran I."/>
            <person name="Suh M.C."/>
            <person name="Lee S.B."/>
            <person name="Kim Y.K."/>
            <person name="Shin Y."/>
            <person name="Noh S.J."/>
            <person name="Park J."/>
            <person name="Seo Y.S."/>
            <person name="Kwon S.Y."/>
            <person name="Kim H.A."/>
            <person name="Park J.M."/>
            <person name="Kim H.J."/>
            <person name="Choi S.B."/>
            <person name="Bosland P.W."/>
            <person name="Reeves G."/>
            <person name="Jo S.H."/>
            <person name="Lee B.W."/>
            <person name="Cho H.T."/>
            <person name="Choi H.S."/>
            <person name="Lee M.S."/>
            <person name="Yu Y."/>
            <person name="Do Choi Y."/>
            <person name="Park B.S."/>
            <person name="van Deynze A."/>
            <person name="Ashrafi H."/>
            <person name="Hill T."/>
            <person name="Kim W.T."/>
            <person name="Pai H.S."/>
            <person name="Ahn H.K."/>
            <person name="Yeam I."/>
            <person name="Giovannoni J.J."/>
            <person name="Rose J.K."/>
            <person name="Sorensen I."/>
            <person name="Lee S.J."/>
            <person name="Kim R.W."/>
            <person name="Choi I.Y."/>
            <person name="Choi B.S."/>
            <person name="Lim J.S."/>
            <person name="Lee Y.H."/>
            <person name="Choi D."/>
        </authorList>
    </citation>
    <scope>NUCLEOTIDE SEQUENCE [LARGE SCALE GENOMIC DNA]</scope>
    <source>
        <strain evidence="10">cv. CM334</strain>
    </source>
</reference>
<feature type="signal peptide" evidence="8">
    <location>
        <begin position="1"/>
        <end position="22"/>
    </location>
</feature>
<comment type="caution">
    <text evidence="9">The sequence shown here is derived from an EMBL/GenBank/DDBJ whole genome shotgun (WGS) entry which is preliminary data.</text>
</comment>
<evidence type="ECO:0000256" key="8">
    <source>
        <dbReference type="SAM" id="SignalP"/>
    </source>
</evidence>
<evidence type="ECO:0000313" key="10">
    <source>
        <dbReference type="Proteomes" id="UP000222542"/>
    </source>
</evidence>
<dbReference type="AlphaFoldDB" id="A0A2G2Z5P7"/>
<keyword evidence="10" id="KW-1185">Reference proteome</keyword>
<dbReference type="SUPFAM" id="SSF81340">
    <property type="entry name" value="Clc chloride channel"/>
    <property type="match status" value="1"/>
</dbReference>
<accession>A0A2G2Z5P7</accession>
<evidence type="ECO:0000256" key="3">
    <source>
        <dbReference type="ARBA" id="ARBA00022737"/>
    </source>
</evidence>
<dbReference type="EMBL" id="AYRZ02000007">
    <property type="protein sequence ID" value="PHT77299.1"/>
    <property type="molecule type" value="Genomic_DNA"/>
</dbReference>
<proteinExistence type="predicted"/>
<dbReference type="PANTHER" id="PTHR11689">
    <property type="entry name" value="CHLORIDE CHANNEL PROTEIN CLC FAMILY MEMBER"/>
    <property type="match status" value="1"/>
</dbReference>
<feature type="chain" id="PRO_5013713549" evidence="8">
    <location>
        <begin position="23"/>
        <end position="140"/>
    </location>
</feature>
<dbReference type="Proteomes" id="UP000222542">
    <property type="component" value="Unassembled WGS sequence"/>
</dbReference>
<feature type="transmembrane region" description="Helical" evidence="7">
    <location>
        <begin position="65"/>
        <end position="94"/>
    </location>
</feature>
<organism evidence="9 10">
    <name type="scientific">Capsicum annuum</name>
    <name type="common">Capsicum pepper</name>
    <dbReference type="NCBI Taxonomy" id="4072"/>
    <lineage>
        <taxon>Eukaryota</taxon>
        <taxon>Viridiplantae</taxon>
        <taxon>Streptophyta</taxon>
        <taxon>Embryophyta</taxon>
        <taxon>Tracheophyta</taxon>
        <taxon>Spermatophyta</taxon>
        <taxon>Magnoliopsida</taxon>
        <taxon>eudicotyledons</taxon>
        <taxon>Gunneridae</taxon>
        <taxon>Pentapetalae</taxon>
        <taxon>asterids</taxon>
        <taxon>lamiids</taxon>
        <taxon>Solanales</taxon>
        <taxon>Solanaceae</taxon>
        <taxon>Solanoideae</taxon>
        <taxon>Capsiceae</taxon>
        <taxon>Capsicum</taxon>
    </lineage>
</organism>
<keyword evidence="3" id="KW-0677">Repeat</keyword>
<evidence type="ECO:0000256" key="1">
    <source>
        <dbReference type="ARBA" id="ARBA00004141"/>
    </source>
</evidence>
<dbReference type="GO" id="GO:0016020">
    <property type="term" value="C:membrane"/>
    <property type="evidence" value="ECO:0007669"/>
    <property type="project" value="UniProtKB-SubCell"/>
</dbReference>
<keyword evidence="4 7" id="KW-1133">Transmembrane helix</keyword>
<keyword evidence="6 7" id="KW-0472">Membrane</keyword>
<gene>
    <name evidence="9" type="ORF">T459_20821</name>
</gene>
<dbReference type="Gramene" id="PHT77299">
    <property type="protein sequence ID" value="PHT77299"/>
    <property type="gene ID" value="T459_20821"/>
</dbReference>
<keyword evidence="2 7" id="KW-0812">Transmembrane</keyword>
<evidence type="ECO:0000256" key="5">
    <source>
        <dbReference type="ARBA" id="ARBA00023122"/>
    </source>
</evidence>
<evidence type="ECO:0000256" key="6">
    <source>
        <dbReference type="ARBA" id="ARBA00023136"/>
    </source>
</evidence>
<dbReference type="SMR" id="A0A2G2Z5P7"/>
<dbReference type="GO" id="GO:0015108">
    <property type="term" value="F:chloride transmembrane transporter activity"/>
    <property type="evidence" value="ECO:0007669"/>
    <property type="project" value="InterPro"/>
</dbReference>
<dbReference type="InterPro" id="IPR014743">
    <property type="entry name" value="Cl-channel_core"/>
</dbReference>
<evidence type="ECO:0000256" key="7">
    <source>
        <dbReference type="SAM" id="Phobius"/>
    </source>
</evidence>
<reference evidence="9 10" key="2">
    <citation type="journal article" date="2017" name="Genome Biol.">
        <title>New reference genome sequences of hot pepper reveal the massive evolution of plant disease-resistance genes by retroduplication.</title>
        <authorList>
            <person name="Kim S."/>
            <person name="Park J."/>
            <person name="Yeom S.I."/>
            <person name="Kim Y.M."/>
            <person name="Seo E."/>
            <person name="Kim K.T."/>
            <person name="Kim M.S."/>
            <person name="Lee J.M."/>
            <person name="Cheong K."/>
            <person name="Shin H.S."/>
            <person name="Kim S.B."/>
            <person name="Han K."/>
            <person name="Lee J."/>
            <person name="Park M."/>
            <person name="Lee H.A."/>
            <person name="Lee H.Y."/>
            <person name="Lee Y."/>
            <person name="Oh S."/>
            <person name="Lee J.H."/>
            <person name="Choi E."/>
            <person name="Choi E."/>
            <person name="Lee S.E."/>
            <person name="Jeon J."/>
            <person name="Kim H."/>
            <person name="Choi G."/>
            <person name="Song H."/>
            <person name="Lee J."/>
            <person name="Lee S.C."/>
            <person name="Kwon J.K."/>
            <person name="Lee H.Y."/>
            <person name="Koo N."/>
            <person name="Hong Y."/>
            <person name="Kim R.W."/>
            <person name="Kang W.H."/>
            <person name="Huh J.H."/>
            <person name="Kang B.C."/>
            <person name="Yang T.J."/>
            <person name="Lee Y.H."/>
            <person name="Bennetzen J.L."/>
            <person name="Choi D."/>
        </authorList>
    </citation>
    <scope>NUCLEOTIDE SEQUENCE [LARGE SCALE GENOMIC DNA]</scope>
    <source>
        <strain evidence="10">cv. CM334</strain>
    </source>
</reference>
<name>A0A2G2Z5P7_CAPAN</name>
<dbReference type="PRINTS" id="PR00762">
    <property type="entry name" value="CLCHANNEL"/>
</dbReference>
<protein>
    <submittedName>
        <fullName evidence="9">Uncharacterized protein</fullName>
    </submittedName>
</protein>
<comment type="subcellular location">
    <subcellularLocation>
        <location evidence="1">Membrane</location>
        <topology evidence="1">Multi-pass membrane protein</topology>
    </subcellularLocation>
</comment>